<evidence type="ECO:0000256" key="1">
    <source>
        <dbReference type="SAM" id="SignalP"/>
    </source>
</evidence>
<organism evidence="2">
    <name type="scientific">Caulobacter sp. 73W</name>
    <dbReference type="NCBI Taxonomy" id="3161137"/>
    <lineage>
        <taxon>Bacteria</taxon>
        <taxon>Pseudomonadati</taxon>
        <taxon>Pseudomonadota</taxon>
        <taxon>Alphaproteobacteria</taxon>
        <taxon>Caulobacterales</taxon>
        <taxon>Caulobacteraceae</taxon>
        <taxon>Caulobacter</taxon>
    </lineage>
</organism>
<dbReference type="EMBL" id="CP158375">
    <property type="protein sequence ID" value="XDO96099.1"/>
    <property type="molecule type" value="Genomic_DNA"/>
</dbReference>
<sequence length="128" mass="13881">MRKMKFAVLASVLAVAPLAAGCVMIDAKDNPDVRISVDADNEMERLMAVVVTRDSVMARMHSSGCTKKADFTTVVRKDGSRATIGFARKTEDRCRSLIASTADLTWTFAELGLEPGGEVRVMNPFAGR</sequence>
<evidence type="ECO:0008006" key="3">
    <source>
        <dbReference type="Google" id="ProtNLM"/>
    </source>
</evidence>
<name>A0AB39KR23_9CAUL</name>
<dbReference type="RefSeq" id="WP_369058954.1">
    <property type="nucleotide sequence ID" value="NZ_CP158375.1"/>
</dbReference>
<keyword evidence="1" id="KW-0732">Signal</keyword>
<feature type="signal peptide" evidence="1">
    <location>
        <begin position="1"/>
        <end position="20"/>
    </location>
</feature>
<gene>
    <name evidence="2" type="ORF">ABOZ73_15060</name>
</gene>
<proteinExistence type="predicted"/>
<accession>A0AB39KR23</accession>
<reference evidence="2" key="1">
    <citation type="submission" date="2024-06" db="EMBL/GenBank/DDBJ databases">
        <title>Caulobacter inopinatus, sp. nov.</title>
        <authorList>
            <person name="Donachie S.P."/>
        </authorList>
    </citation>
    <scope>NUCLEOTIDE SEQUENCE</scope>
    <source>
        <strain evidence="2">73W</strain>
    </source>
</reference>
<protein>
    <recommendedName>
        <fullName evidence="3">Lipoprotein</fullName>
    </recommendedName>
</protein>
<dbReference type="PROSITE" id="PS51257">
    <property type="entry name" value="PROKAR_LIPOPROTEIN"/>
    <property type="match status" value="1"/>
</dbReference>
<dbReference type="AlphaFoldDB" id="A0AB39KR23"/>
<evidence type="ECO:0000313" key="2">
    <source>
        <dbReference type="EMBL" id="XDO96099.1"/>
    </source>
</evidence>
<feature type="chain" id="PRO_5044327625" description="Lipoprotein" evidence="1">
    <location>
        <begin position="21"/>
        <end position="128"/>
    </location>
</feature>